<evidence type="ECO:0000313" key="2">
    <source>
        <dbReference type="EMBL" id="SVB60246.1"/>
    </source>
</evidence>
<proteinExistence type="predicted"/>
<accession>A0A382FAZ6</accession>
<protein>
    <submittedName>
        <fullName evidence="2">Uncharacterized protein</fullName>
    </submittedName>
</protein>
<feature type="transmembrane region" description="Helical" evidence="1">
    <location>
        <begin position="5"/>
        <end position="22"/>
    </location>
</feature>
<evidence type="ECO:0000256" key="1">
    <source>
        <dbReference type="SAM" id="Phobius"/>
    </source>
</evidence>
<name>A0A382FAZ6_9ZZZZ</name>
<dbReference type="EMBL" id="UINC01049010">
    <property type="protein sequence ID" value="SVB60246.1"/>
    <property type="molecule type" value="Genomic_DNA"/>
</dbReference>
<gene>
    <name evidence="2" type="ORF">METZ01_LOCUS213100</name>
</gene>
<keyword evidence="1" id="KW-0812">Transmembrane</keyword>
<feature type="non-terminal residue" evidence="2">
    <location>
        <position position="38"/>
    </location>
</feature>
<sequence>MKIRLINAAIFLVLYLAFLAWYDGWGMDPFTAEEIDTL</sequence>
<organism evidence="2">
    <name type="scientific">marine metagenome</name>
    <dbReference type="NCBI Taxonomy" id="408172"/>
    <lineage>
        <taxon>unclassified sequences</taxon>
        <taxon>metagenomes</taxon>
        <taxon>ecological metagenomes</taxon>
    </lineage>
</organism>
<reference evidence="2" key="1">
    <citation type="submission" date="2018-05" db="EMBL/GenBank/DDBJ databases">
        <authorList>
            <person name="Lanie J.A."/>
            <person name="Ng W.-L."/>
            <person name="Kazmierczak K.M."/>
            <person name="Andrzejewski T.M."/>
            <person name="Davidsen T.M."/>
            <person name="Wayne K.J."/>
            <person name="Tettelin H."/>
            <person name="Glass J.I."/>
            <person name="Rusch D."/>
            <person name="Podicherti R."/>
            <person name="Tsui H.-C.T."/>
            <person name="Winkler M.E."/>
        </authorList>
    </citation>
    <scope>NUCLEOTIDE SEQUENCE</scope>
</reference>
<dbReference type="AlphaFoldDB" id="A0A382FAZ6"/>
<keyword evidence="1" id="KW-0472">Membrane</keyword>
<keyword evidence="1" id="KW-1133">Transmembrane helix</keyword>